<dbReference type="InterPro" id="IPR029058">
    <property type="entry name" value="AB_hydrolase_fold"/>
</dbReference>
<proteinExistence type="predicted"/>
<dbReference type="SUPFAM" id="SSF53474">
    <property type="entry name" value="alpha/beta-Hydrolases"/>
    <property type="match status" value="1"/>
</dbReference>
<dbReference type="SUPFAM" id="SSF48452">
    <property type="entry name" value="TPR-like"/>
    <property type="match status" value="1"/>
</dbReference>
<dbReference type="InterPro" id="IPR019734">
    <property type="entry name" value="TPR_rpt"/>
</dbReference>
<dbReference type="Gene3D" id="1.25.40.10">
    <property type="entry name" value="Tetratricopeptide repeat domain"/>
    <property type="match status" value="1"/>
</dbReference>
<dbReference type="PROSITE" id="PS50005">
    <property type="entry name" value="TPR"/>
    <property type="match status" value="1"/>
</dbReference>
<organism evidence="2 3">
    <name type="scientific">Sphingobium cupriresistens</name>
    <dbReference type="NCBI Taxonomy" id="1132417"/>
    <lineage>
        <taxon>Bacteria</taxon>
        <taxon>Pseudomonadati</taxon>
        <taxon>Pseudomonadota</taxon>
        <taxon>Alphaproteobacteria</taxon>
        <taxon>Sphingomonadales</taxon>
        <taxon>Sphingomonadaceae</taxon>
        <taxon>Sphingobium</taxon>
    </lineage>
</organism>
<dbReference type="AlphaFoldDB" id="A0A8G2DVC8"/>
<comment type="caution">
    <text evidence="2">The sequence shown here is derived from an EMBL/GenBank/DDBJ whole genome shotgun (WGS) entry which is preliminary data.</text>
</comment>
<evidence type="ECO:0000256" key="1">
    <source>
        <dbReference type="PROSITE-ProRule" id="PRU00339"/>
    </source>
</evidence>
<keyword evidence="1" id="KW-0802">TPR repeat</keyword>
<dbReference type="OrthoDB" id="1997677at2"/>
<feature type="repeat" description="TPR" evidence="1">
    <location>
        <begin position="314"/>
        <end position="347"/>
    </location>
</feature>
<evidence type="ECO:0000313" key="3">
    <source>
        <dbReference type="Proteomes" id="UP000291572"/>
    </source>
</evidence>
<dbReference type="InterPro" id="IPR011990">
    <property type="entry name" value="TPR-like_helical_dom_sf"/>
</dbReference>
<reference evidence="2 3" key="1">
    <citation type="submission" date="2019-02" db="EMBL/GenBank/DDBJ databases">
        <authorList>
            <person name="Feng G."/>
        </authorList>
    </citation>
    <scope>NUCLEOTIDE SEQUENCE [LARGE SCALE GENOMIC DNA]</scope>
    <source>
        <strain evidence="2 3">CCTCC AB 2011146</strain>
    </source>
</reference>
<protein>
    <recommendedName>
        <fullName evidence="4">Tetratricopeptide repeat protein</fullName>
    </recommendedName>
</protein>
<sequence length="360" mass="40973">MFLPNRYASGIEFSQKSLGDRYYLDLIRGNGERSNVLVITFFAFGMVNPRTIQMDEPWAFNFVRSQGVSVLGVKPATADWYRGEELHRYFRSAEFSDLAASFDRVIFYGTSMGAYAGLVFSQALPSADVISLNPQTTLDTRIVPWEPRFKVGQEQDWDGDFNDGATTVERTGKVYVTYDPFFMLDRRHVERLPASGMVLLKVPMVGHSTAVWLTKMGLLKGLFIDILNDTFNADAFHRSVRKRRDIAHYYLEMARCAGGRRAEVRRWCLAKAETMAEDDASAYLEIAALHEKNADFASAEQVLFHLRTVRPNLPHAPYQLSRLMRRQHRLGEALEYAQTALSIAPKNAVYQDWLVSLQTA</sequence>
<accession>A0A8G2DVC8</accession>
<dbReference type="Proteomes" id="UP000291572">
    <property type="component" value="Unassembled WGS sequence"/>
</dbReference>
<name>A0A8G2DVC8_9SPHN</name>
<dbReference type="EMBL" id="SEOO01000038">
    <property type="protein sequence ID" value="RYM07979.1"/>
    <property type="molecule type" value="Genomic_DNA"/>
</dbReference>
<dbReference type="RefSeq" id="WP_129927374.1">
    <property type="nucleotide sequence ID" value="NZ_SEOO01000038.1"/>
</dbReference>
<evidence type="ECO:0000313" key="2">
    <source>
        <dbReference type="EMBL" id="RYM07979.1"/>
    </source>
</evidence>
<evidence type="ECO:0008006" key="4">
    <source>
        <dbReference type="Google" id="ProtNLM"/>
    </source>
</evidence>
<gene>
    <name evidence="2" type="ORF">EWH12_17750</name>
</gene>